<evidence type="ECO:0000313" key="1">
    <source>
        <dbReference type="EMBL" id="ATV69514.1"/>
    </source>
</evidence>
<name>A0A2D3PRP5_9FUSO</name>
<proteinExistence type="predicted"/>
<evidence type="ECO:0000313" key="2">
    <source>
        <dbReference type="Proteomes" id="UP000230781"/>
    </source>
</evidence>
<dbReference type="Proteomes" id="UP000230781">
    <property type="component" value="Chromosome"/>
</dbReference>
<reference evidence="1 2" key="1">
    <citation type="submission" date="2017-11" db="EMBL/GenBank/DDBJ databases">
        <title>Genome sequencing of Fusobacterium periodonticum KCOM 2555.</title>
        <authorList>
            <person name="Kook J.-K."/>
            <person name="Park S.-N."/>
            <person name="Lim Y.K."/>
        </authorList>
    </citation>
    <scope>NUCLEOTIDE SEQUENCE [LARGE SCALE GENOMIC DNA]</scope>
    <source>
        <strain evidence="1 2">KCOM 2555</strain>
    </source>
</reference>
<accession>A0A2D3PRP5</accession>
<dbReference type="RefSeq" id="WP_005966308.1">
    <property type="nucleotide sequence ID" value="NZ_CAUSAS010000020.1"/>
</dbReference>
<protein>
    <submittedName>
        <fullName evidence="1">Uncharacterized protein</fullName>
    </submittedName>
</protein>
<sequence length="61" mass="7275">MIKKLFLCFLFLFICLNIFSKQSKKNVVRVDIIGKNANRSYFIKFSDENNLNSFEVYDEDN</sequence>
<dbReference type="AlphaFoldDB" id="A0A2D3PRP5"/>
<organism evidence="1 2">
    <name type="scientific">Fusobacterium pseudoperiodonticum</name>
    <dbReference type="NCBI Taxonomy" id="2663009"/>
    <lineage>
        <taxon>Bacteria</taxon>
        <taxon>Fusobacteriati</taxon>
        <taxon>Fusobacteriota</taxon>
        <taxon>Fusobacteriia</taxon>
        <taxon>Fusobacteriales</taxon>
        <taxon>Fusobacteriaceae</taxon>
        <taxon>Fusobacterium</taxon>
    </lineage>
</organism>
<gene>
    <name evidence="1" type="ORF">CTM98_01890</name>
</gene>
<dbReference type="EMBL" id="CP024704">
    <property type="protein sequence ID" value="ATV69514.1"/>
    <property type="molecule type" value="Genomic_DNA"/>
</dbReference>